<dbReference type="Proteomes" id="UP000828941">
    <property type="component" value="Chromosome 6"/>
</dbReference>
<comment type="caution">
    <text evidence="1">The sequence shown here is derived from an EMBL/GenBank/DDBJ whole genome shotgun (WGS) entry which is preliminary data.</text>
</comment>
<proteinExistence type="predicted"/>
<keyword evidence="2" id="KW-1185">Reference proteome</keyword>
<reference evidence="1 2" key="1">
    <citation type="journal article" date="2022" name="DNA Res.">
        <title>Chromosomal-level genome assembly of the orchid tree Bauhinia variegata (Leguminosae; Cercidoideae) supports the allotetraploid origin hypothesis of Bauhinia.</title>
        <authorList>
            <person name="Zhong Y."/>
            <person name="Chen Y."/>
            <person name="Zheng D."/>
            <person name="Pang J."/>
            <person name="Liu Y."/>
            <person name="Luo S."/>
            <person name="Meng S."/>
            <person name="Qian L."/>
            <person name="Wei D."/>
            <person name="Dai S."/>
            <person name="Zhou R."/>
        </authorList>
    </citation>
    <scope>NUCLEOTIDE SEQUENCE [LARGE SCALE GENOMIC DNA]</scope>
    <source>
        <strain evidence="1">BV-YZ2020</strain>
    </source>
</reference>
<sequence length="106" mass="11551">MAEKTKISGATRDFFLSMKKEIDETPLGAGKARTVRCGNCKQSGHNRRTCQSAAGDVLKNESNRKEIGKQIVIATNRGKNEISLRNIAAGEGSSQKGKDMGKWLKL</sequence>
<evidence type="ECO:0000313" key="1">
    <source>
        <dbReference type="EMBL" id="KAI4338159.1"/>
    </source>
</evidence>
<name>A0ACB9NNY1_BAUVA</name>
<evidence type="ECO:0000313" key="2">
    <source>
        <dbReference type="Proteomes" id="UP000828941"/>
    </source>
</evidence>
<accession>A0ACB9NNY1</accession>
<organism evidence="1 2">
    <name type="scientific">Bauhinia variegata</name>
    <name type="common">Purple orchid tree</name>
    <name type="synonym">Phanera variegata</name>
    <dbReference type="NCBI Taxonomy" id="167791"/>
    <lineage>
        <taxon>Eukaryota</taxon>
        <taxon>Viridiplantae</taxon>
        <taxon>Streptophyta</taxon>
        <taxon>Embryophyta</taxon>
        <taxon>Tracheophyta</taxon>
        <taxon>Spermatophyta</taxon>
        <taxon>Magnoliopsida</taxon>
        <taxon>eudicotyledons</taxon>
        <taxon>Gunneridae</taxon>
        <taxon>Pentapetalae</taxon>
        <taxon>rosids</taxon>
        <taxon>fabids</taxon>
        <taxon>Fabales</taxon>
        <taxon>Fabaceae</taxon>
        <taxon>Cercidoideae</taxon>
        <taxon>Cercideae</taxon>
        <taxon>Bauhiniinae</taxon>
        <taxon>Bauhinia</taxon>
    </lineage>
</organism>
<protein>
    <submittedName>
        <fullName evidence="1">Uncharacterized protein</fullName>
    </submittedName>
</protein>
<dbReference type="EMBL" id="CM039431">
    <property type="protein sequence ID" value="KAI4338159.1"/>
    <property type="molecule type" value="Genomic_DNA"/>
</dbReference>
<gene>
    <name evidence="1" type="ORF">L6164_016503</name>
</gene>